<protein>
    <recommendedName>
        <fullName evidence="3">HD/PDEase domain-containing protein</fullName>
    </recommendedName>
</protein>
<reference evidence="2" key="1">
    <citation type="submission" date="2017-09" db="EMBL/GenBank/DDBJ databases">
        <title>Depth-based differentiation of microbial function through sediment-hosted aquifers and enrichment of novel symbionts in the deep terrestrial subsurface.</title>
        <authorList>
            <person name="Probst A.J."/>
            <person name="Ladd B."/>
            <person name="Jarett J.K."/>
            <person name="Geller-Mcgrath D.E."/>
            <person name="Sieber C.M.K."/>
            <person name="Emerson J.B."/>
            <person name="Anantharaman K."/>
            <person name="Thomas B.C."/>
            <person name="Malmstrom R."/>
            <person name="Stieglmeier M."/>
            <person name="Klingl A."/>
            <person name="Woyke T."/>
            <person name="Ryan C.M."/>
            <person name="Banfield J.F."/>
        </authorList>
    </citation>
    <scope>NUCLEOTIDE SEQUENCE [LARGE SCALE GENOMIC DNA]</scope>
</reference>
<accession>A0A2M6WXY0</accession>
<dbReference type="AlphaFoldDB" id="A0A2M6WXY0"/>
<dbReference type="EMBL" id="PEZV01000002">
    <property type="protein sequence ID" value="PIT97674.1"/>
    <property type="molecule type" value="Genomic_DNA"/>
</dbReference>
<organism evidence="1 2">
    <name type="scientific">Candidatus Berkelbacteria bacterium CG10_big_fil_rev_8_21_14_0_10_41_12</name>
    <dbReference type="NCBI Taxonomy" id="1974513"/>
    <lineage>
        <taxon>Bacteria</taxon>
        <taxon>Candidatus Berkelbacteria</taxon>
    </lineage>
</organism>
<evidence type="ECO:0000313" key="1">
    <source>
        <dbReference type="EMBL" id="PIT97674.1"/>
    </source>
</evidence>
<sequence length="232" mass="26062">MFAASKQPGSPSMVEFQREFHLDTRPGEDIARVARLGHVITTALYGKFRASRQPACEHAYACTLEALREVSDFALICIAGLHDVLEEGNNVNAEILTEYFGIEIAMAVIALTKIKRGKLSQHEAMVLYVAQMRSSNNWRVIFAKLLDCWHNVLTADDFIVNATSNAERRRANCYRKTRDYYLPMFRDCRALILVEHLDAYDKLVAEIDRISAKGLSVDQLELPIPAATSAIA</sequence>
<evidence type="ECO:0008006" key="3">
    <source>
        <dbReference type="Google" id="ProtNLM"/>
    </source>
</evidence>
<comment type="caution">
    <text evidence="1">The sequence shown here is derived from an EMBL/GenBank/DDBJ whole genome shotgun (WGS) entry which is preliminary data.</text>
</comment>
<dbReference type="Gene3D" id="1.10.3210.10">
    <property type="entry name" value="Hypothetical protein af1432"/>
    <property type="match status" value="1"/>
</dbReference>
<dbReference type="SUPFAM" id="SSF109604">
    <property type="entry name" value="HD-domain/PDEase-like"/>
    <property type="match status" value="1"/>
</dbReference>
<gene>
    <name evidence="1" type="ORF">COT77_00385</name>
</gene>
<dbReference type="Proteomes" id="UP000228596">
    <property type="component" value="Unassembled WGS sequence"/>
</dbReference>
<proteinExistence type="predicted"/>
<evidence type="ECO:0000313" key="2">
    <source>
        <dbReference type="Proteomes" id="UP000228596"/>
    </source>
</evidence>
<name>A0A2M6WXY0_9BACT</name>